<comment type="caution">
    <text evidence="2">The sequence shown here is derived from an EMBL/GenBank/DDBJ whole genome shotgun (WGS) entry which is preliminary data.</text>
</comment>
<feature type="compositionally biased region" description="Pro residues" evidence="1">
    <location>
        <begin position="99"/>
        <end position="111"/>
    </location>
</feature>
<organism evidence="2 3">
    <name type="scientific">Labeo rohita</name>
    <name type="common">Indian major carp</name>
    <name type="synonym">Cyprinus rohita</name>
    <dbReference type="NCBI Taxonomy" id="84645"/>
    <lineage>
        <taxon>Eukaryota</taxon>
        <taxon>Metazoa</taxon>
        <taxon>Chordata</taxon>
        <taxon>Craniata</taxon>
        <taxon>Vertebrata</taxon>
        <taxon>Euteleostomi</taxon>
        <taxon>Actinopterygii</taxon>
        <taxon>Neopterygii</taxon>
        <taxon>Teleostei</taxon>
        <taxon>Ostariophysi</taxon>
        <taxon>Cypriniformes</taxon>
        <taxon>Cyprinidae</taxon>
        <taxon>Labeoninae</taxon>
        <taxon>Labeonini</taxon>
        <taxon>Labeo</taxon>
    </lineage>
</organism>
<gene>
    <name evidence="2" type="ORF">H4Q32_001226</name>
</gene>
<dbReference type="EMBL" id="JACTAM010000007">
    <property type="protein sequence ID" value="KAI2662391.1"/>
    <property type="molecule type" value="Genomic_DNA"/>
</dbReference>
<dbReference type="Proteomes" id="UP000830375">
    <property type="component" value="Unassembled WGS sequence"/>
</dbReference>
<feature type="region of interest" description="Disordered" evidence="1">
    <location>
        <begin position="76"/>
        <end position="170"/>
    </location>
</feature>
<accession>A0ABQ8MHM9</accession>
<keyword evidence="3" id="KW-1185">Reference proteome</keyword>
<protein>
    <submittedName>
        <fullName evidence="2">Leucine-rich repeat-containing protein 37A</fullName>
    </submittedName>
</protein>
<evidence type="ECO:0000256" key="1">
    <source>
        <dbReference type="SAM" id="MobiDB-lite"/>
    </source>
</evidence>
<sequence length="183" mass="19512">MPTLLPPSSKLPDWISHPPSLCYLHLLSLLPQSRHRCLLTIPQHTLSPPSVRWARHGSASLHRHQGWRIPRLRLQPPAESWTPPQPSDPVAPPRLSAPSSPPSPVVPPAPPWSVVIPPSPQDSAPPASPRRSIPLAPLSSSLPPAPPQSSVAPAPPRTSGAPPRSPEPVVARASLLLLPAHNA</sequence>
<reference evidence="2 3" key="1">
    <citation type="submission" date="2022-01" db="EMBL/GenBank/DDBJ databases">
        <title>A high-quality chromosome-level genome assembly of rohu carp, Labeo rohita.</title>
        <authorList>
            <person name="Arick M.A. II"/>
            <person name="Hsu C.-Y."/>
            <person name="Magbanua Z."/>
            <person name="Pechanova O."/>
            <person name="Grover C."/>
            <person name="Miller E."/>
            <person name="Thrash A."/>
            <person name="Ezzel L."/>
            <person name="Alam S."/>
            <person name="Benzie J."/>
            <person name="Hamilton M."/>
            <person name="Karsi A."/>
            <person name="Lawrence M.L."/>
            <person name="Peterson D.G."/>
        </authorList>
    </citation>
    <scope>NUCLEOTIDE SEQUENCE [LARGE SCALE GENOMIC DNA]</scope>
    <source>
        <strain evidence="3">BAU-BD-2019</strain>
        <tissue evidence="2">Blood</tissue>
    </source>
</reference>
<proteinExistence type="predicted"/>
<feature type="compositionally biased region" description="Pro residues" evidence="1">
    <location>
        <begin position="83"/>
        <end position="92"/>
    </location>
</feature>
<evidence type="ECO:0000313" key="3">
    <source>
        <dbReference type="Proteomes" id="UP000830375"/>
    </source>
</evidence>
<feature type="compositionally biased region" description="Low complexity" evidence="1">
    <location>
        <begin position="112"/>
        <end position="152"/>
    </location>
</feature>
<evidence type="ECO:0000313" key="2">
    <source>
        <dbReference type="EMBL" id="KAI2662391.1"/>
    </source>
</evidence>
<name>A0ABQ8MHM9_LABRO</name>